<dbReference type="InterPro" id="IPR002696">
    <property type="entry name" value="Membr_insert_effic_factor_YidD"/>
</dbReference>
<accession>A0A2A8CYX8</accession>
<keyword evidence="4" id="KW-1185">Reference proteome</keyword>
<dbReference type="OrthoDB" id="9801753at2"/>
<comment type="similarity">
    <text evidence="1">Belongs to the UPF0161 family.</text>
</comment>
<comment type="function">
    <text evidence="1">Could be involved in insertion of integral membrane proteins into the membrane.</text>
</comment>
<evidence type="ECO:0000313" key="4">
    <source>
        <dbReference type="Proteomes" id="UP000220102"/>
    </source>
</evidence>
<dbReference type="AlphaFoldDB" id="A0A2A8CYX8"/>
<comment type="caution">
    <text evidence="3">The sequence shown here is derived from an EMBL/GenBank/DDBJ whole genome shotgun (WGS) entry which is preliminary data.</text>
</comment>
<evidence type="ECO:0000256" key="1">
    <source>
        <dbReference type="HAMAP-Rule" id="MF_00386"/>
    </source>
</evidence>
<evidence type="ECO:0000313" key="3">
    <source>
        <dbReference type="EMBL" id="PEN13824.1"/>
    </source>
</evidence>
<comment type="subcellular location">
    <subcellularLocation>
        <location evidence="1">Cell membrane</location>
        <topology evidence="1">Peripheral membrane protein</topology>
        <orientation evidence="1">Cytoplasmic side</orientation>
    </subcellularLocation>
</comment>
<dbReference type="Proteomes" id="UP000220102">
    <property type="component" value="Unassembled WGS sequence"/>
</dbReference>
<dbReference type="Pfam" id="PF01809">
    <property type="entry name" value="YidD"/>
    <property type="match status" value="1"/>
</dbReference>
<dbReference type="HAMAP" id="MF_00386">
    <property type="entry name" value="UPF0161_YidD"/>
    <property type="match status" value="1"/>
</dbReference>
<dbReference type="PANTHER" id="PTHR33383">
    <property type="entry name" value="MEMBRANE PROTEIN INSERTION EFFICIENCY FACTOR-RELATED"/>
    <property type="match status" value="1"/>
</dbReference>
<keyword evidence="1" id="KW-1003">Cell membrane</keyword>
<dbReference type="GO" id="GO:0005886">
    <property type="term" value="C:plasma membrane"/>
    <property type="evidence" value="ECO:0007669"/>
    <property type="project" value="UniProtKB-SubCell"/>
</dbReference>
<dbReference type="PANTHER" id="PTHR33383:SF1">
    <property type="entry name" value="MEMBRANE PROTEIN INSERTION EFFICIENCY FACTOR-RELATED"/>
    <property type="match status" value="1"/>
</dbReference>
<keyword evidence="1" id="KW-0472">Membrane</keyword>
<reference evidence="3 4" key="1">
    <citation type="submission" date="2017-10" db="EMBL/GenBank/DDBJ databases">
        <title>Draft genome of Longibacter Salinarum.</title>
        <authorList>
            <person name="Goh K.M."/>
            <person name="Shamsir M.S."/>
            <person name="Lim S.W."/>
        </authorList>
    </citation>
    <scope>NUCLEOTIDE SEQUENCE [LARGE SCALE GENOMIC DNA]</scope>
    <source>
        <strain evidence="3 4">KCTC 52045</strain>
    </source>
</reference>
<evidence type="ECO:0000256" key="2">
    <source>
        <dbReference type="SAM" id="MobiDB-lite"/>
    </source>
</evidence>
<organism evidence="3 4">
    <name type="scientific">Longibacter salinarum</name>
    <dbReference type="NCBI Taxonomy" id="1850348"/>
    <lineage>
        <taxon>Bacteria</taxon>
        <taxon>Pseudomonadati</taxon>
        <taxon>Rhodothermota</taxon>
        <taxon>Rhodothermia</taxon>
        <taxon>Rhodothermales</taxon>
        <taxon>Salisaetaceae</taxon>
        <taxon>Longibacter</taxon>
    </lineage>
</organism>
<gene>
    <name evidence="3" type="ORF">CRI94_07100</name>
</gene>
<dbReference type="NCBIfam" id="TIGR00278">
    <property type="entry name" value="membrane protein insertion efficiency factor YidD"/>
    <property type="match status" value="1"/>
</dbReference>
<dbReference type="SMART" id="SM01234">
    <property type="entry name" value="Haemolytic"/>
    <property type="match status" value="1"/>
</dbReference>
<protein>
    <recommendedName>
        <fullName evidence="1">Putative membrane protein insertion efficiency factor</fullName>
    </recommendedName>
</protein>
<dbReference type="RefSeq" id="WP_098074988.1">
    <property type="nucleotide sequence ID" value="NZ_PDEQ01000003.1"/>
</dbReference>
<proteinExistence type="inferred from homology"/>
<name>A0A2A8CYX8_9BACT</name>
<feature type="region of interest" description="Disordered" evidence="2">
    <location>
        <begin position="88"/>
        <end position="120"/>
    </location>
</feature>
<sequence length="120" mass="13403">MSQFLSFLYRLPRLAFVGLVRGYQLLLSPHLPPTCRFQPTCSTYSIQAFREYGAVKGLILTIYRLGRCHPWGGYGYDPPRWFGESLPHEECHHASDPSGTSDAQSPADEPVSSHVSSSSE</sequence>
<dbReference type="EMBL" id="PDEQ01000003">
    <property type="protein sequence ID" value="PEN13824.1"/>
    <property type="molecule type" value="Genomic_DNA"/>
</dbReference>